<dbReference type="SUPFAM" id="SSF51161">
    <property type="entry name" value="Trimeric LpxA-like enzymes"/>
    <property type="match status" value="1"/>
</dbReference>
<dbReference type="STRING" id="1449351.RISW2_05480"/>
<dbReference type="InterPro" id="IPR011004">
    <property type="entry name" value="Trimer_LpxA-like_sf"/>
</dbReference>
<evidence type="ECO:0000313" key="6">
    <source>
        <dbReference type="Proteomes" id="UP000023430"/>
    </source>
</evidence>
<dbReference type="InterPro" id="IPR050179">
    <property type="entry name" value="Trans_hexapeptide_repeat"/>
</dbReference>
<keyword evidence="4" id="KW-0012">Acyltransferase</keyword>
<reference evidence="5 6" key="1">
    <citation type="submission" date="2014-01" db="EMBL/GenBank/DDBJ databases">
        <title>Roseivivax isoporae LMG 25204 Genome Sequencing.</title>
        <authorList>
            <person name="Lai Q."/>
            <person name="Li G."/>
            <person name="Shao Z."/>
        </authorList>
    </citation>
    <scope>NUCLEOTIDE SEQUENCE [LARGE SCALE GENOMIC DNA]</scope>
    <source>
        <strain evidence="5 6">LMG 25204</strain>
    </source>
</reference>
<dbReference type="Gene3D" id="2.160.10.10">
    <property type="entry name" value="Hexapeptide repeat proteins"/>
    <property type="match status" value="1"/>
</dbReference>
<gene>
    <name evidence="5" type="ORF">RISW2_05480</name>
</gene>
<evidence type="ECO:0000256" key="3">
    <source>
        <dbReference type="ARBA" id="ARBA00022737"/>
    </source>
</evidence>
<dbReference type="InterPro" id="IPR018357">
    <property type="entry name" value="Hexapep_transf_CS"/>
</dbReference>
<organism evidence="5 6">
    <name type="scientific">Roseivivax isoporae LMG 25204</name>
    <dbReference type="NCBI Taxonomy" id="1449351"/>
    <lineage>
        <taxon>Bacteria</taxon>
        <taxon>Pseudomonadati</taxon>
        <taxon>Pseudomonadota</taxon>
        <taxon>Alphaproteobacteria</taxon>
        <taxon>Rhodobacterales</taxon>
        <taxon>Roseobacteraceae</taxon>
        <taxon>Roseivivax</taxon>
    </lineage>
</organism>
<dbReference type="EMBL" id="JAME01000016">
    <property type="protein sequence ID" value="ETX28752.1"/>
    <property type="molecule type" value="Genomic_DNA"/>
</dbReference>
<accession>X7F746</accession>
<evidence type="ECO:0000256" key="2">
    <source>
        <dbReference type="ARBA" id="ARBA00022679"/>
    </source>
</evidence>
<name>X7F746_9RHOB</name>
<proteinExistence type="inferred from homology"/>
<keyword evidence="2 5" id="KW-0808">Transferase</keyword>
<dbReference type="OrthoDB" id="9815592at2"/>
<evidence type="ECO:0000256" key="1">
    <source>
        <dbReference type="ARBA" id="ARBA00007274"/>
    </source>
</evidence>
<comment type="caution">
    <text evidence="5">The sequence shown here is derived from an EMBL/GenBank/DDBJ whole genome shotgun (WGS) entry which is preliminary data.</text>
</comment>
<dbReference type="PANTHER" id="PTHR43300">
    <property type="entry name" value="ACETYLTRANSFERASE"/>
    <property type="match status" value="1"/>
</dbReference>
<dbReference type="Pfam" id="PF00132">
    <property type="entry name" value="Hexapep"/>
    <property type="match status" value="1"/>
</dbReference>
<dbReference type="InterPro" id="IPR001451">
    <property type="entry name" value="Hexapep"/>
</dbReference>
<keyword evidence="6" id="KW-1185">Reference proteome</keyword>
<keyword evidence="3" id="KW-0677">Repeat</keyword>
<protein>
    <submittedName>
        <fullName evidence="5">Acetyltransferase</fullName>
    </submittedName>
</protein>
<dbReference type="AlphaFoldDB" id="X7F746"/>
<dbReference type="PROSITE" id="PS00101">
    <property type="entry name" value="HEXAPEP_TRANSFERASES"/>
    <property type="match status" value="1"/>
</dbReference>
<dbReference type="eggNOG" id="COG0110">
    <property type="taxonomic scope" value="Bacteria"/>
</dbReference>
<evidence type="ECO:0000256" key="4">
    <source>
        <dbReference type="ARBA" id="ARBA00023315"/>
    </source>
</evidence>
<dbReference type="RefSeq" id="WP_051491971.1">
    <property type="nucleotide sequence ID" value="NZ_JAME01000016.1"/>
</dbReference>
<comment type="similarity">
    <text evidence="1">Belongs to the transferase hexapeptide repeat family.</text>
</comment>
<sequence>MAIRDCDIAPTARIFQPDLVNLYGCSIGADSRVGPFVEIQSGCVIGARCKVSSHCFLCEGVTLEDEVFVGHGVMFTNDRFPASTNPDGSLKGAADWVCEETLICRGASIGSNATILPGLRVGVGALVGAGAVVTTDVPDHAIVAGVPARVVGDTRTQPAATELRQAAGMVRS</sequence>
<evidence type="ECO:0000313" key="5">
    <source>
        <dbReference type="EMBL" id="ETX28752.1"/>
    </source>
</evidence>
<dbReference type="Proteomes" id="UP000023430">
    <property type="component" value="Unassembled WGS sequence"/>
</dbReference>
<dbReference type="PANTHER" id="PTHR43300:SF4">
    <property type="entry name" value="ACYL-[ACYL-CARRIER-PROTEIN]--UDP-N-ACETYLGLUCOSAMINE O-ACYLTRANSFERASE"/>
    <property type="match status" value="1"/>
</dbReference>
<dbReference type="GO" id="GO:0016746">
    <property type="term" value="F:acyltransferase activity"/>
    <property type="evidence" value="ECO:0007669"/>
    <property type="project" value="UniProtKB-KW"/>
</dbReference>
<dbReference type="CDD" id="cd03358">
    <property type="entry name" value="LbH_WxcM_N_like"/>
    <property type="match status" value="1"/>
</dbReference>